<protein>
    <recommendedName>
        <fullName evidence="6">CAP-Gly domain-containing protein</fullName>
    </recommendedName>
</protein>
<feature type="region of interest" description="Disordered" evidence="1">
    <location>
        <begin position="230"/>
        <end position="251"/>
    </location>
</feature>
<evidence type="ECO:0008006" key="6">
    <source>
        <dbReference type="Google" id="ProtNLM"/>
    </source>
</evidence>
<evidence type="ECO:0000313" key="4">
    <source>
        <dbReference type="EMBL" id="KAG2220523.1"/>
    </source>
</evidence>
<dbReference type="OrthoDB" id="2130750at2759"/>
<feature type="compositionally biased region" description="Low complexity" evidence="1">
    <location>
        <begin position="756"/>
        <end position="787"/>
    </location>
</feature>
<name>A0A8H7VL53_9FUNG</name>
<dbReference type="InterPro" id="IPR000210">
    <property type="entry name" value="BTB/POZ_dom"/>
</dbReference>
<accession>A0A8H7VL53</accession>
<dbReference type="AlphaFoldDB" id="A0A8H7VL53"/>
<evidence type="ECO:0000313" key="5">
    <source>
        <dbReference type="Proteomes" id="UP000646827"/>
    </source>
</evidence>
<keyword evidence="5" id="KW-1185">Reference proteome</keyword>
<evidence type="ECO:0000259" key="2">
    <source>
        <dbReference type="PROSITE" id="PS50097"/>
    </source>
</evidence>
<dbReference type="Proteomes" id="UP000646827">
    <property type="component" value="Unassembled WGS sequence"/>
</dbReference>
<dbReference type="SUPFAM" id="SSF54695">
    <property type="entry name" value="POZ domain"/>
    <property type="match status" value="2"/>
</dbReference>
<reference evidence="4 5" key="1">
    <citation type="submission" date="2020-12" db="EMBL/GenBank/DDBJ databases">
        <title>Metabolic potential, ecology and presence of endohyphal bacteria is reflected in genomic diversity of Mucoromycotina.</title>
        <authorList>
            <person name="Muszewska A."/>
            <person name="Okrasinska A."/>
            <person name="Steczkiewicz K."/>
            <person name="Drgas O."/>
            <person name="Orlowska M."/>
            <person name="Perlinska-Lenart U."/>
            <person name="Aleksandrzak-Piekarczyk T."/>
            <person name="Szatraj K."/>
            <person name="Zielenkiewicz U."/>
            <person name="Pilsyk S."/>
            <person name="Malc E."/>
            <person name="Mieczkowski P."/>
            <person name="Kruszewska J.S."/>
            <person name="Biernat P."/>
            <person name="Pawlowska J."/>
        </authorList>
    </citation>
    <scope>NUCLEOTIDE SEQUENCE [LARGE SCALE GENOMIC DNA]</scope>
    <source>
        <strain evidence="4 5">CBS 142.35</strain>
    </source>
</reference>
<feature type="domain" description="BTB" evidence="2">
    <location>
        <begin position="226"/>
        <end position="319"/>
    </location>
</feature>
<proteinExistence type="predicted"/>
<dbReference type="SMART" id="SM00225">
    <property type="entry name" value="BTB"/>
    <property type="match status" value="1"/>
</dbReference>
<comment type="caution">
    <text evidence="4">The sequence shown here is derived from an EMBL/GenBank/DDBJ whole genome shotgun (WGS) entry which is preliminary data.</text>
</comment>
<dbReference type="SUPFAM" id="SSF74924">
    <property type="entry name" value="Cap-Gly domain"/>
    <property type="match status" value="1"/>
</dbReference>
<feature type="domain" description="BTB" evidence="2">
    <location>
        <begin position="25"/>
        <end position="97"/>
    </location>
</feature>
<feature type="compositionally biased region" description="Low complexity" evidence="1">
    <location>
        <begin position="802"/>
        <end position="823"/>
    </location>
</feature>
<dbReference type="PROSITE" id="PS00845">
    <property type="entry name" value="CAP_GLY_1"/>
    <property type="match status" value="1"/>
</dbReference>
<dbReference type="InterPro" id="IPR011333">
    <property type="entry name" value="SKP1/BTB/POZ_sf"/>
</dbReference>
<evidence type="ECO:0000259" key="3">
    <source>
        <dbReference type="PROSITE" id="PS50245"/>
    </source>
</evidence>
<dbReference type="Pfam" id="PF00651">
    <property type="entry name" value="BTB"/>
    <property type="match status" value="1"/>
</dbReference>
<dbReference type="EMBL" id="JAEPRB010000138">
    <property type="protein sequence ID" value="KAG2220523.1"/>
    <property type="molecule type" value="Genomic_DNA"/>
</dbReference>
<dbReference type="PROSITE" id="PS50097">
    <property type="entry name" value="BTB"/>
    <property type="match status" value="2"/>
</dbReference>
<evidence type="ECO:0000256" key="1">
    <source>
        <dbReference type="SAM" id="MobiDB-lite"/>
    </source>
</evidence>
<dbReference type="PROSITE" id="PS50245">
    <property type="entry name" value="CAP_GLY_2"/>
    <property type="match status" value="1"/>
</dbReference>
<dbReference type="PANTHER" id="PTHR24413">
    <property type="entry name" value="SPECKLE-TYPE POZ PROTEIN"/>
    <property type="match status" value="1"/>
</dbReference>
<sequence length="998" mass="111110">MFTPPSKTLHTSLNKLLDCAQEYLADVCFHYPSGKIWAHRAIILARAPNEFATKHLSELVHNADSLKVIDIYEPIIPYTILEHLLRYWYTGVLLHPLTTSTEQQPNSSSDVSSLSTLSLTSTQTSASLMTLSTIQSTTSCYGGELPEGSSANGYTDIIKEIREQERRLGTALLFRDHGDTKDNKKVQKMPSNNGNNNNPADQLKVDIAAMYDDGSNRKERKTPATSDVTLKLFTNPNNNNNNNKTSTTTTTSSLPQQQQQFAVHRCILAAQSPHFYAMFCKEFREASSSTVYLSSDIFAPTSFNVILRYYYTDTLYIPPGPSNDTSPPNIENPHQQSLARKKYSLRLLHDAFRVADYLGEYDTVCQAILYAMSELCNHFKCSCNECAALLPSMLWFSDKYKSHVPALRLNLINIYSEPVHSLASLWSAQAFAILADSKTTDIVSEIVAHITSNIKKQTAIQVLEAFHLCLSRIPTKQCSTVRQILDNLVCHTVTIITDNFEFYCVEYPILLSCVDGIAVGSGLSVDFLEFLLTRVMQDGINDHNAGELYQSIVRDLIGRQEMDQDKIVDSVLVDAYQQCVVYLVNRWSHVKALGGFKKVGKEIMRKLSEDIEVPYRNLTKSAFETDLASLFGFKSRSSNKLKNKPEKAESEYGAVRRNSTASLSYRRLSLLSLRSRRSHDSLATTRTSLSVVSAAQQSTITSTATAPPNFLTIQQQSDHIVHQRRHRDPILTNNNNSLTTPTTISSPTLREFVQDSTQNFNNNNTNKSVSTSNGNPSNQSRDSSSSSLLTDALLPMELHNNTSPTMTTSTSTPLPSSTTATRPSRLRFELPTMPQRPSSVVSDEFSSGIPGKVLLQPRNNNNNKKKKKKNKRARSQSPLRARLGFGSSSNSDASDYEDNNNNNHANMPILGAKVELLRRPLPMRGTIKYIGSVHFAKGTYVGVELENRLGNNDGAYDGVRYFHTDQQRGAFCKADDFKIISMPTTPVATTSTSSSTRA</sequence>
<feature type="compositionally biased region" description="Basic residues" evidence="1">
    <location>
        <begin position="863"/>
        <end position="874"/>
    </location>
</feature>
<feature type="region of interest" description="Disordered" evidence="1">
    <location>
        <begin position="181"/>
        <end position="201"/>
    </location>
</feature>
<dbReference type="Gene3D" id="2.30.30.190">
    <property type="entry name" value="CAP Gly-rich-like domain"/>
    <property type="match status" value="1"/>
</dbReference>
<organism evidence="4 5">
    <name type="scientific">Circinella minor</name>
    <dbReference type="NCBI Taxonomy" id="1195481"/>
    <lineage>
        <taxon>Eukaryota</taxon>
        <taxon>Fungi</taxon>
        <taxon>Fungi incertae sedis</taxon>
        <taxon>Mucoromycota</taxon>
        <taxon>Mucoromycotina</taxon>
        <taxon>Mucoromycetes</taxon>
        <taxon>Mucorales</taxon>
        <taxon>Lichtheimiaceae</taxon>
        <taxon>Circinella</taxon>
    </lineage>
</organism>
<dbReference type="InterPro" id="IPR036859">
    <property type="entry name" value="CAP-Gly_dom_sf"/>
</dbReference>
<feature type="region of interest" description="Disordered" evidence="1">
    <location>
        <begin position="716"/>
        <end position="787"/>
    </location>
</feature>
<dbReference type="SMART" id="SM01052">
    <property type="entry name" value="CAP_GLY"/>
    <property type="match status" value="1"/>
</dbReference>
<feature type="domain" description="CAP-Gly" evidence="3">
    <location>
        <begin position="931"/>
        <end position="973"/>
    </location>
</feature>
<dbReference type="InterPro" id="IPR000938">
    <property type="entry name" value="CAP-Gly_domain"/>
</dbReference>
<dbReference type="Pfam" id="PF01302">
    <property type="entry name" value="CAP_GLY"/>
    <property type="match status" value="1"/>
</dbReference>
<dbReference type="Gene3D" id="3.30.710.10">
    <property type="entry name" value="Potassium Channel Kv1.1, Chain A"/>
    <property type="match status" value="2"/>
</dbReference>
<feature type="compositionally biased region" description="Low complexity" evidence="1">
    <location>
        <begin position="887"/>
        <end position="904"/>
    </location>
</feature>
<feature type="region of interest" description="Disordered" evidence="1">
    <location>
        <begin position="799"/>
        <end position="904"/>
    </location>
</feature>
<feature type="compositionally biased region" description="Low complexity" evidence="1">
    <location>
        <begin position="730"/>
        <end position="749"/>
    </location>
</feature>
<feature type="compositionally biased region" description="Polar residues" evidence="1">
    <location>
        <begin position="835"/>
        <end position="845"/>
    </location>
</feature>
<dbReference type="CDD" id="cd18186">
    <property type="entry name" value="BTB_POZ_ZBTB_KLHL-like"/>
    <property type="match status" value="2"/>
</dbReference>
<gene>
    <name evidence="4" type="ORF">INT45_000934</name>
</gene>